<accession>A0A850P891</accession>
<evidence type="ECO:0000259" key="1">
    <source>
        <dbReference type="Pfam" id="PF02371"/>
    </source>
</evidence>
<dbReference type="GO" id="GO:0004803">
    <property type="term" value="F:transposase activity"/>
    <property type="evidence" value="ECO:0007669"/>
    <property type="project" value="InterPro"/>
</dbReference>
<dbReference type="InterPro" id="IPR047650">
    <property type="entry name" value="Transpos_IS110"/>
</dbReference>
<dbReference type="GO" id="GO:0003677">
    <property type="term" value="F:DNA binding"/>
    <property type="evidence" value="ECO:0007669"/>
    <property type="project" value="InterPro"/>
</dbReference>
<proteinExistence type="predicted"/>
<protein>
    <submittedName>
        <fullName evidence="2">IS110 family transposase</fullName>
    </submittedName>
</protein>
<feature type="domain" description="Transposase IS116/IS110/IS902 C-terminal" evidence="1">
    <location>
        <begin position="52"/>
        <end position="91"/>
    </location>
</feature>
<dbReference type="Proteomes" id="UP000522590">
    <property type="component" value="Unassembled WGS sequence"/>
</dbReference>
<evidence type="ECO:0000313" key="3">
    <source>
        <dbReference type="Proteomes" id="UP000522590"/>
    </source>
</evidence>
<dbReference type="InterPro" id="IPR003346">
    <property type="entry name" value="Transposase_20"/>
</dbReference>
<organism evidence="2 3">
    <name type="scientific">Komagataeibacter swingsii</name>
    <dbReference type="NCBI Taxonomy" id="215220"/>
    <lineage>
        <taxon>Bacteria</taxon>
        <taxon>Pseudomonadati</taxon>
        <taxon>Pseudomonadota</taxon>
        <taxon>Alphaproteobacteria</taxon>
        <taxon>Acetobacterales</taxon>
        <taxon>Acetobacteraceae</taxon>
        <taxon>Komagataeibacter</taxon>
    </lineage>
</organism>
<dbReference type="Pfam" id="PF02371">
    <property type="entry name" value="Transposase_20"/>
    <property type="match status" value="1"/>
</dbReference>
<dbReference type="PANTHER" id="PTHR33055">
    <property type="entry name" value="TRANSPOSASE FOR INSERTION SEQUENCE ELEMENT IS1111A"/>
    <property type="match status" value="1"/>
</dbReference>
<reference evidence="2 3" key="1">
    <citation type="submission" date="2020-06" db="EMBL/GenBank/DDBJ databases">
        <title>Description of novel acetic acid bacteria.</title>
        <authorList>
            <person name="Sombolestani A."/>
        </authorList>
    </citation>
    <scope>NUCLEOTIDE SEQUENCE [LARGE SCALE GENOMIC DNA]</scope>
    <source>
        <strain evidence="2 3">LMG 25</strain>
    </source>
</reference>
<dbReference type="EMBL" id="JABXXS010000139">
    <property type="protein sequence ID" value="NVN38790.1"/>
    <property type="molecule type" value="Genomic_DNA"/>
</dbReference>
<dbReference type="PANTHER" id="PTHR33055:SF3">
    <property type="entry name" value="PUTATIVE TRANSPOSASE FOR IS117-RELATED"/>
    <property type="match status" value="1"/>
</dbReference>
<comment type="caution">
    <text evidence="2">The sequence shown here is derived from an EMBL/GenBank/DDBJ whole genome shotgun (WGS) entry which is preliminary data.</text>
</comment>
<dbReference type="GO" id="GO:0006313">
    <property type="term" value="P:DNA transposition"/>
    <property type="evidence" value="ECO:0007669"/>
    <property type="project" value="InterPro"/>
</dbReference>
<dbReference type="AlphaFoldDB" id="A0A850P891"/>
<name>A0A850P891_9PROT</name>
<sequence length="120" mass="13020">MITLLHAEQEMLPEPARKLFQEIVAHLRAPEQRIDDIEKQIIAEHRASSVSRRLAGIPGIGPITASAIVAAVPDASTFRSGRQFAAWPGLRDLSESFSSLTMPCCPSCEHADRGDQCPSG</sequence>
<gene>
    <name evidence="2" type="ORF">HUK81_18365</name>
</gene>
<evidence type="ECO:0000313" key="2">
    <source>
        <dbReference type="EMBL" id="NVN38790.1"/>
    </source>
</evidence>